<dbReference type="Proteomes" id="UP000032946">
    <property type="component" value="Chromosome"/>
</dbReference>
<evidence type="ECO:0008006" key="3">
    <source>
        <dbReference type="Google" id="ProtNLM"/>
    </source>
</evidence>
<organism evidence="1 2">
    <name type="scientific">Limnospira indica PCC 8005</name>
    <dbReference type="NCBI Taxonomy" id="376219"/>
    <lineage>
        <taxon>Bacteria</taxon>
        <taxon>Bacillati</taxon>
        <taxon>Cyanobacteriota</taxon>
        <taxon>Cyanophyceae</taxon>
        <taxon>Oscillatoriophycideae</taxon>
        <taxon>Oscillatoriales</taxon>
        <taxon>Sirenicapillariaceae</taxon>
        <taxon>Limnospira</taxon>
    </lineage>
</organism>
<name>A0A9P1KBS3_9CYAN</name>
<gene>
    <name evidence="1" type="ORF">ARTHRO_10106</name>
</gene>
<dbReference type="InterPro" id="IPR011747">
    <property type="entry name" value="CHP02241"/>
</dbReference>
<dbReference type="EMBL" id="FO818640">
    <property type="protein sequence ID" value="CDM92433.1"/>
    <property type="molecule type" value="Genomic_DNA"/>
</dbReference>
<accession>A0A9P1KBS3</accession>
<proteinExistence type="predicted"/>
<sequence length="161" mass="18087">MYNYITTNRFYVEMESTISASFSECSGFGVTLQKEAYLEGGVNDQQRVFIGHAEFDDITLKRGMTNSTIFWDWMLTTISNPIYNRRNINILMFNQAGEIMQAWTLIGAIPISWKAPGFQAEGSSVAIEELTLAYEGLKVTITPRGAGGAAINRRRDNDGYF</sequence>
<dbReference type="PANTHER" id="PTHR38009">
    <property type="entry name" value="CONSERVED HYPOTHETICAL PHAGE TAIL PROTEIN"/>
    <property type="match status" value="1"/>
</dbReference>
<dbReference type="AlphaFoldDB" id="A0A9P1KBS3"/>
<protein>
    <recommendedName>
        <fullName evidence="3">Phage tail protein</fullName>
    </recommendedName>
</protein>
<reference evidence="1 2" key="1">
    <citation type="submission" date="2014-02" db="EMBL/GenBank/DDBJ databases">
        <authorList>
            <person name="Genoscope - CEA"/>
        </authorList>
    </citation>
    <scope>NUCLEOTIDE SEQUENCE [LARGE SCALE GENOMIC DNA]</scope>
    <source>
        <strain evidence="1 2">PCC 8005</strain>
    </source>
</reference>
<dbReference type="GO" id="GO:0005198">
    <property type="term" value="F:structural molecule activity"/>
    <property type="evidence" value="ECO:0007669"/>
    <property type="project" value="InterPro"/>
</dbReference>
<dbReference type="Pfam" id="PF06841">
    <property type="entry name" value="Phage_T4_gp19"/>
    <property type="match status" value="1"/>
</dbReference>
<dbReference type="NCBIfam" id="TIGR02241">
    <property type="entry name" value="conserved hypothetical phage tail region protein"/>
    <property type="match status" value="1"/>
</dbReference>
<dbReference type="PANTHER" id="PTHR38009:SF1">
    <property type="entry name" value="CONSERVED HYPOTHETICAL PHAGE TAIL PROTEIN"/>
    <property type="match status" value="1"/>
</dbReference>
<dbReference type="RefSeq" id="WP_006622193.1">
    <property type="nucleotide sequence ID" value="NZ_FO818640.1"/>
</dbReference>
<keyword evidence="2" id="KW-1185">Reference proteome</keyword>
<dbReference type="InterPro" id="IPR010667">
    <property type="entry name" value="Phage_T4_Gp19"/>
</dbReference>
<evidence type="ECO:0000313" key="2">
    <source>
        <dbReference type="Proteomes" id="UP000032946"/>
    </source>
</evidence>
<evidence type="ECO:0000313" key="1">
    <source>
        <dbReference type="EMBL" id="CDM92433.1"/>
    </source>
</evidence>